<keyword evidence="1" id="KW-0805">Transcription regulation</keyword>
<dbReference type="SUPFAM" id="SSF47413">
    <property type="entry name" value="lambda repressor-like DNA-binding domains"/>
    <property type="match status" value="1"/>
</dbReference>
<name>A0ABU0H9Z9_9HYPH</name>
<dbReference type="CDD" id="cd06267">
    <property type="entry name" value="PBP1_LacI_sugar_binding-like"/>
    <property type="match status" value="1"/>
</dbReference>
<dbReference type="CDD" id="cd01392">
    <property type="entry name" value="HTH_LacI"/>
    <property type="match status" value="1"/>
</dbReference>
<evidence type="ECO:0000313" key="5">
    <source>
        <dbReference type="EMBL" id="MDQ0439127.1"/>
    </source>
</evidence>
<evidence type="ECO:0000256" key="1">
    <source>
        <dbReference type="ARBA" id="ARBA00023015"/>
    </source>
</evidence>
<dbReference type="Gene3D" id="1.10.260.40">
    <property type="entry name" value="lambda repressor-like DNA-binding domains"/>
    <property type="match status" value="1"/>
</dbReference>
<keyword evidence="6" id="KW-1185">Reference proteome</keyword>
<dbReference type="PROSITE" id="PS50932">
    <property type="entry name" value="HTH_LACI_2"/>
    <property type="match status" value="1"/>
</dbReference>
<dbReference type="Gene3D" id="3.40.50.2300">
    <property type="match status" value="2"/>
</dbReference>
<evidence type="ECO:0000313" key="6">
    <source>
        <dbReference type="Proteomes" id="UP001241603"/>
    </source>
</evidence>
<evidence type="ECO:0000256" key="3">
    <source>
        <dbReference type="ARBA" id="ARBA00023163"/>
    </source>
</evidence>
<feature type="domain" description="HTH lacI-type" evidence="4">
    <location>
        <begin position="1"/>
        <end position="52"/>
    </location>
</feature>
<evidence type="ECO:0000259" key="4">
    <source>
        <dbReference type="PROSITE" id="PS50932"/>
    </source>
</evidence>
<dbReference type="SUPFAM" id="SSF53822">
    <property type="entry name" value="Periplasmic binding protein-like I"/>
    <property type="match status" value="1"/>
</dbReference>
<proteinExistence type="predicted"/>
<dbReference type="InterPro" id="IPR028082">
    <property type="entry name" value="Peripla_BP_I"/>
</dbReference>
<dbReference type="Pfam" id="PF13377">
    <property type="entry name" value="Peripla_BP_3"/>
    <property type="match status" value="1"/>
</dbReference>
<protein>
    <submittedName>
        <fullName evidence="5">LacI family transcriptional regulator</fullName>
    </submittedName>
</protein>
<dbReference type="PANTHER" id="PTHR30146">
    <property type="entry name" value="LACI-RELATED TRANSCRIPTIONAL REPRESSOR"/>
    <property type="match status" value="1"/>
</dbReference>
<dbReference type="InterPro" id="IPR046335">
    <property type="entry name" value="LacI/GalR-like_sensor"/>
</dbReference>
<accession>A0ABU0H9Z9</accession>
<keyword evidence="2" id="KW-0238">DNA-binding</keyword>
<sequence>MIDVAREAGVAFKTVSRVVNGEPVRRESLERVDAAIAKLGYRRNIGAASLRSGRSRTVGLLVYEISESFQLSLAQIVEAALAEKGYRLVVASTMGLGEREAEFFESFCANNFDGLIVLPSTVEQSYMRPELEAGVSIVFVDRPPKNLETDVVLAENREGMRHATEYLIAGGHRRIGFFSLKLDNYTGVERHGGYRDALDAAAVSYDERLVSEWPETRQQALEALDAMLALPSPPTAFLSGASPLAKRLLWAFRQRKITPPFVSYDDFELADLFEPPVTVVSQDSRRMGLAAVDLLLQRMQGDTTPPRVVRIPTHFIERGGSIMPEA</sequence>
<dbReference type="Pfam" id="PF00356">
    <property type="entry name" value="LacI"/>
    <property type="match status" value="1"/>
</dbReference>
<organism evidence="5 6">
    <name type="scientific">Kaistia dalseonensis</name>
    <dbReference type="NCBI Taxonomy" id="410840"/>
    <lineage>
        <taxon>Bacteria</taxon>
        <taxon>Pseudomonadati</taxon>
        <taxon>Pseudomonadota</taxon>
        <taxon>Alphaproteobacteria</taxon>
        <taxon>Hyphomicrobiales</taxon>
        <taxon>Kaistiaceae</taxon>
        <taxon>Kaistia</taxon>
    </lineage>
</organism>
<reference evidence="5 6" key="1">
    <citation type="submission" date="2023-07" db="EMBL/GenBank/DDBJ databases">
        <title>Genomic Encyclopedia of Type Strains, Phase IV (KMG-IV): sequencing the most valuable type-strain genomes for metagenomic binning, comparative biology and taxonomic classification.</title>
        <authorList>
            <person name="Goeker M."/>
        </authorList>
    </citation>
    <scope>NUCLEOTIDE SEQUENCE [LARGE SCALE GENOMIC DNA]</scope>
    <source>
        <strain evidence="5 6">B6-8</strain>
    </source>
</reference>
<dbReference type="Proteomes" id="UP001241603">
    <property type="component" value="Unassembled WGS sequence"/>
</dbReference>
<dbReference type="PANTHER" id="PTHR30146:SF109">
    <property type="entry name" value="HTH-TYPE TRANSCRIPTIONAL REGULATOR GALS"/>
    <property type="match status" value="1"/>
</dbReference>
<evidence type="ECO:0000256" key="2">
    <source>
        <dbReference type="ARBA" id="ARBA00023125"/>
    </source>
</evidence>
<dbReference type="RefSeq" id="WP_266350028.1">
    <property type="nucleotide sequence ID" value="NZ_JAPKNG010000005.1"/>
</dbReference>
<dbReference type="SMART" id="SM00354">
    <property type="entry name" value="HTH_LACI"/>
    <property type="match status" value="1"/>
</dbReference>
<keyword evidence="3" id="KW-0804">Transcription</keyword>
<dbReference type="InterPro" id="IPR010982">
    <property type="entry name" value="Lambda_DNA-bd_dom_sf"/>
</dbReference>
<gene>
    <name evidence="5" type="ORF">QO014_003528</name>
</gene>
<dbReference type="EMBL" id="JAUSVO010000005">
    <property type="protein sequence ID" value="MDQ0439127.1"/>
    <property type="molecule type" value="Genomic_DNA"/>
</dbReference>
<comment type="caution">
    <text evidence="5">The sequence shown here is derived from an EMBL/GenBank/DDBJ whole genome shotgun (WGS) entry which is preliminary data.</text>
</comment>
<dbReference type="InterPro" id="IPR000843">
    <property type="entry name" value="HTH_LacI"/>
</dbReference>